<dbReference type="InterPro" id="IPR036962">
    <property type="entry name" value="Glyco_hydro_3_N_sf"/>
</dbReference>
<dbReference type="GO" id="GO:0005975">
    <property type="term" value="P:carbohydrate metabolic process"/>
    <property type="evidence" value="ECO:0007669"/>
    <property type="project" value="InterPro"/>
</dbReference>
<feature type="compositionally biased region" description="Polar residues" evidence="4">
    <location>
        <begin position="473"/>
        <end position="483"/>
    </location>
</feature>
<feature type="compositionally biased region" description="Polar residues" evidence="4">
    <location>
        <begin position="21"/>
        <end position="36"/>
    </location>
</feature>
<comment type="similarity">
    <text evidence="1">Belongs to the glycosyl hydrolase 3 family.</text>
</comment>
<feature type="region of interest" description="Disordered" evidence="4">
    <location>
        <begin position="349"/>
        <end position="388"/>
    </location>
</feature>
<keyword evidence="6" id="KW-0326">Glycosidase</keyword>
<feature type="compositionally biased region" description="Low complexity" evidence="4">
    <location>
        <begin position="450"/>
        <end position="459"/>
    </location>
</feature>
<name>A0A1X6WSS1_9MICO</name>
<dbReference type="Gene3D" id="3.40.50.1700">
    <property type="entry name" value="Glycoside hydrolase family 3 C-terminal domain"/>
    <property type="match status" value="1"/>
</dbReference>
<evidence type="ECO:0000256" key="1">
    <source>
        <dbReference type="ARBA" id="ARBA00005336"/>
    </source>
</evidence>
<dbReference type="InterPro" id="IPR050288">
    <property type="entry name" value="Cellulose_deg_GH3"/>
</dbReference>
<dbReference type="InterPro" id="IPR019800">
    <property type="entry name" value="Glyco_hydro_3_AS"/>
</dbReference>
<dbReference type="Pfam" id="PF00933">
    <property type="entry name" value="Glyco_hydro_3"/>
    <property type="match status" value="1"/>
</dbReference>
<evidence type="ECO:0000313" key="6">
    <source>
        <dbReference type="EMBL" id="SLM87821.1"/>
    </source>
</evidence>
<evidence type="ECO:0000313" key="7">
    <source>
        <dbReference type="Proteomes" id="UP000195981"/>
    </source>
</evidence>
<evidence type="ECO:0000256" key="2">
    <source>
        <dbReference type="ARBA" id="ARBA00022801"/>
    </source>
</evidence>
<keyword evidence="3" id="KW-0119">Carbohydrate metabolism</keyword>
<dbReference type="InterPro" id="IPR001764">
    <property type="entry name" value="Glyco_hydro_3_N"/>
</dbReference>
<keyword evidence="7" id="KW-1185">Reference proteome</keyword>
<evidence type="ECO:0000259" key="5">
    <source>
        <dbReference type="Pfam" id="PF00933"/>
    </source>
</evidence>
<sequence>MAPQQSQADEPPRTDRPSRTDAGSQTVSPSPLSALTRTEKASLLSGASTWRSRELPARSIRAIESADGPHGLRKQLGSGDHLGLNASVPATCFPTASALASSWDVELLGEVGAALGAEAAAHGVDVLLGPGLNITRDPRCGRAFEYFSEDPHLAGTLAAAMVRGIQSRGVSACPKHFAVNSQETRRMASDSIVDERTLREIYLTAFEIVVRDARPDVVMSSYNRVNGTYAHENEHLLTQILREEWGFDGLVVSDWGGGNDPVAAAQAGGTLEMPSPGMDSVRRLLAALDDGTLDEADLDARAAEVIALAARERPRDAGRVPDPAALLEDHHALARRAAARSAVLLKNDPAADSDPAASTAAPSAAAGASPDCAGAGADAGDDPSAPLLPLATGTRIAVIGDMARTPRYQGTGSSQVNASRVTDPATALAAFSLEVWPPPPWRSSLRRRGTGATAPRTRPCASRPSPPLVRPTSRCSPSASTRCASPRAWTGRTSPSPPSRSSCSPPSGL</sequence>
<dbReference type="GO" id="GO:0008422">
    <property type="term" value="F:beta-glucosidase activity"/>
    <property type="evidence" value="ECO:0007669"/>
    <property type="project" value="UniProtKB-EC"/>
</dbReference>
<accession>A0A1X6WSS1</accession>
<proteinExistence type="inferred from homology"/>
<organism evidence="6 7">
    <name type="scientific">Brachybacterium nesterenkovii</name>
    <dbReference type="NCBI Taxonomy" id="47847"/>
    <lineage>
        <taxon>Bacteria</taxon>
        <taxon>Bacillati</taxon>
        <taxon>Actinomycetota</taxon>
        <taxon>Actinomycetes</taxon>
        <taxon>Micrococcales</taxon>
        <taxon>Dermabacteraceae</taxon>
        <taxon>Brachybacterium</taxon>
    </lineage>
</organism>
<dbReference type="Proteomes" id="UP000195981">
    <property type="component" value="Unassembled WGS sequence"/>
</dbReference>
<protein>
    <submittedName>
        <fullName evidence="6">Beta-glucosidase</fullName>
        <ecNumber evidence="6">3.2.1.21</ecNumber>
    </submittedName>
</protein>
<evidence type="ECO:0000256" key="4">
    <source>
        <dbReference type="SAM" id="MobiDB-lite"/>
    </source>
</evidence>
<feature type="compositionally biased region" description="Basic and acidic residues" evidence="4">
    <location>
        <begin position="10"/>
        <end position="19"/>
    </location>
</feature>
<feature type="region of interest" description="Disordered" evidence="4">
    <location>
        <begin position="438"/>
        <end position="509"/>
    </location>
</feature>
<feature type="domain" description="Glycoside hydrolase family 3 N-terminal" evidence="5">
    <location>
        <begin position="90"/>
        <end position="307"/>
    </location>
</feature>
<dbReference type="EC" id="3.2.1.21" evidence="6"/>
<dbReference type="PANTHER" id="PTHR42715">
    <property type="entry name" value="BETA-GLUCOSIDASE"/>
    <property type="match status" value="1"/>
</dbReference>
<dbReference type="SUPFAM" id="SSF51445">
    <property type="entry name" value="(Trans)glycosidases"/>
    <property type="match status" value="1"/>
</dbReference>
<dbReference type="Gene3D" id="3.20.20.300">
    <property type="entry name" value="Glycoside hydrolase, family 3, N-terminal domain"/>
    <property type="match status" value="1"/>
</dbReference>
<keyword evidence="2 6" id="KW-0378">Hydrolase</keyword>
<dbReference type="PROSITE" id="PS00775">
    <property type="entry name" value="GLYCOSYL_HYDROL_F3"/>
    <property type="match status" value="1"/>
</dbReference>
<reference evidence="6 7" key="1">
    <citation type="submission" date="2017-02" db="EMBL/GenBank/DDBJ databases">
        <authorList>
            <person name="Peterson S.W."/>
        </authorList>
    </citation>
    <scope>NUCLEOTIDE SEQUENCE [LARGE SCALE GENOMIC DNA]</scope>
    <source>
        <strain evidence="6 7">CIP104813</strain>
    </source>
</reference>
<dbReference type="PRINTS" id="PR00133">
    <property type="entry name" value="GLHYDRLASE3"/>
</dbReference>
<dbReference type="RefSeq" id="WP_087101601.1">
    <property type="nucleotide sequence ID" value="NZ_FWFG01000006.1"/>
</dbReference>
<gene>
    <name evidence="6" type="ORF">FM110_00400</name>
</gene>
<feature type="compositionally biased region" description="Low complexity" evidence="4">
    <location>
        <begin position="499"/>
        <end position="509"/>
    </location>
</feature>
<dbReference type="AlphaFoldDB" id="A0A1X6WSS1"/>
<dbReference type="EMBL" id="FWFG01000006">
    <property type="protein sequence ID" value="SLM87821.1"/>
    <property type="molecule type" value="Genomic_DNA"/>
</dbReference>
<evidence type="ECO:0000256" key="3">
    <source>
        <dbReference type="ARBA" id="ARBA00023277"/>
    </source>
</evidence>
<dbReference type="InterPro" id="IPR017853">
    <property type="entry name" value="GH"/>
</dbReference>
<dbReference type="PANTHER" id="PTHR42715:SF10">
    <property type="entry name" value="BETA-GLUCOSIDASE"/>
    <property type="match status" value="1"/>
</dbReference>
<dbReference type="InterPro" id="IPR036881">
    <property type="entry name" value="Glyco_hydro_3_C_sf"/>
</dbReference>
<feature type="region of interest" description="Disordered" evidence="4">
    <location>
        <begin position="1"/>
        <end position="38"/>
    </location>
</feature>